<dbReference type="Pfam" id="PF13456">
    <property type="entry name" value="RVT_3"/>
    <property type="match status" value="1"/>
</dbReference>
<protein>
    <recommendedName>
        <fullName evidence="1">RNase H type-1 domain-containing protein</fullName>
    </recommendedName>
</protein>
<dbReference type="AlphaFoldDB" id="A0A835H1N2"/>
<dbReference type="OrthoDB" id="1733298at2759"/>
<reference evidence="2 3" key="1">
    <citation type="submission" date="2020-10" db="EMBL/GenBank/DDBJ databases">
        <title>The Coptis chinensis genome and diversification of protoberbering-type alkaloids.</title>
        <authorList>
            <person name="Wang B."/>
            <person name="Shu S."/>
            <person name="Song C."/>
            <person name="Liu Y."/>
        </authorList>
    </citation>
    <scope>NUCLEOTIDE SEQUENCE [LARGE SCALE GENOMIC DNA]</scope>
    <source>
        <strain evidence="2">HL-2020</strain>
        <tissue evidence="2">Leaf</tissue>
    </source>
</reference>
<dbReference type="EMBL" id="JADFTS010000009">
    <property type="protein sequence ID" value="KAF9590132.1"/>
    <property type="molecule type" value="Genomic_DNA"/>
</dbReference>
<feature type="domain" description="RNase H type-1" evidence="1">
    <location>
        <begin position="67"/>
        <end position="113"/>
    </location>
</feature>
<dbReference type="GO" id="GO:0003676">
    <property type="term" value="F:nucleic acid binding"/>
    <property type="evidence" value="ECO:0007669"/>
    <property type="project" value="InterPro"/>
</dbReference>
<sequence>MNNPTDNSILQLQTISPTNQPPHWKLPTDLSQKLNIDATYLCDIVFWYWFYTTELVQFILSGRNGGIGYANSAEDAECRGILMATQWAIARQISHLEIETDAQAIATYWENHTSNLA</sequence>
<name>A0A835H1N2_9MAGN</name>
<evidence type="ECO:0000313" key="3">
    <source>
        <dbReference type="Proteomes" id="UP000631114"/>
    </source>
</evidence>
<comment type="caution">
    <text evidence="2">The sequence shown here is derived from an EMBL/GenBank/DDBJ whole genome shotgun (WGS) entry which is preliminary data.</text>
</comment>
<gene>
    <name evidence="2" type="ORF">IFM89_031736</name>
</gene>
<dbReference type="InterPro" id="IPR002156">
    <property type="entry name" value="RNaseH_domain"/>
</dbReference>
<accession>A0A835H1N2</accession>
<dbReference type="Proteomes" id="UP000631114">
    <property type="component" value="Unassembled WGS sequence"/>
</dbReference>
<evidence type="ECO:0000313" key="2">
    <source>
        <dbReference type="EMBL" id="KAF9590132.1"/>
    </source>
</evidence>
<proteinExistence type="predicted"/>
<keyword evidence="3" id="KW-1185">Reference proteome</keyword>
<evidence type="ECO:0000259" key="1">
    <source>
        <dbReference type="Pfam" id="PF13456"/>
    </source>
</evidence>
<dbReference type="GO" id="GO:0004523">
    <property type="term" value="F:RNA-DNA hybrid ribonuclease activity"/>
    <property type="evidence" value="ECO:0007669"/>
    <property type="project" value="InterPro"/>
</dbReference>
<organism evidence="2 3">
    <name type="scientific">Coptis chinensis</name>
    <dbReference type="NCBI Taxonomy" id="261450"/>
    <lineage>
        <taxon>Eukaryota</taxon>
        <taxon>Viridiplantae</taxon>
        <taxon>Streptophyta</taxon>
        <taxon>Embryophyta</taxon>
        <taxon>Tracheophyta</taxon>
        <taxon>Spermatophyta</taxon>
        <taxon>Magnoliopsida</taxon>
        <taxon>Ranunculales</taxon>
        <taxon>Ranunculaceae</taxon>
        <taxon>Coptidoideae</taxon>
        <taxon>Coptis</taxon>
    </lineage>
</organism>